<dbReference type="EnsemblPlants" id="AET4Gv20797300.10">
    <property type="protein sequence ID" value="AET4Gv20797300.10"/>
    <property type="gene ID" value="AET4Gv20797300"/>
</dbReference>
<feature type="region of interest" description="Disordered" evidence="1">
    <location>
        <begin position="1"/>
        <end position="79"/>
    </location>
</feature>
<reference evidence="3" key="2">
    <citation type="journal article" date="2017" name="Nat. Plants">
        <title>The Aegilops tauschii genome reveals multiple impacts of transposons.</title>
        <authorList>
            <person name="Zhao G."/>
            <person name="Zou C."/>
            <person name="Li K."/>
            <person name="Wang K."/>
            <person name="Li T."/>
            <person name="Gao L."/>
            <person name="Zhang X."/>
            <person name="Wang H."/>
            <person name="Yang Z."/>
            <person name="Liu X."/>
            <person name="Jiang W."/>
            <person name="Mao L."/>
            <person name="Kong X."/>
            <person name="Jiao Y."/>
            <person name="Jia J."/>
        </authorList>
    </citation>
    <scope>NUCLEOTIDE SEQUENCE [LARGE SCALE GENOMIC DNA]</scope>
    <source>
        <strain evidence="3">cv. AL8/78</strain>
    </source>
</reference>
<reference evidence="2" key="4">
    <citation type="submission" date="2019-03" db="UniProtKB">
        <authorList>
            <consortium name="EnsemblPlants"/>
        </authorList>
    </citation>
    <scope>IDENTIFICATION</scope>
</reference>
<evidence type="ECO:0000313" key="2">
    <source>
        <dbReference type="EnsemblPlants" id="AET4Gv20797300.10"/>
    </source>
</evidence>
<proteinExistence type="predicted"/>
<name>A0A453J4V8_AEGTS</name>
<evidence type="ECO:0000313" key="3">
    <source>
        <dbReference type="Proteomes" id="UP000015105"/>
    </source>
</evidence>
<reference evidence="3" key="1">
    <citation type="journal article" date="2014" name="Science">
        <title>Ancient hybridizations among the ancestral genomes of bread wheat.</title>
        <authorList>
            <consortium name="International Wheat Genome Sequencing Consortium,"/>
            <person name="Marcussen T."/>
            <person name="Sandve S.R."/>
            <person name="Heier L."/>
            <person name="Spannagl M."/>
            <person name="Pfeifer M."/>
            <person name="Jakobsen K.S."/>
            <person name="Wulff B.B."/>
            <person name="Steuernagel B."/>
            <person name="Mayer K.F."/>
            <person name="Olsen O.A."/>
        </authorList>
    </citation>
    <scope>NUCLEOTIDE SEQUENCE [LARGE SCALE GENOMIC DNA]</scope>
    <source>
        <strain evidence="3">cv. AL8/78</strain>
    </source>
</reference>
<keyword evidence="3" id="KW-1185">Reference proteome</keyword>
<accession>A0A453J4V8</accession>
<reference evidence="2" key="5">
    <citation type="journal article" date="2021" name="G3 (Bethesda)">
        <title>Aegilops tauschii genome assembly Aet v5.0 features greater sequence contiguity and improved annotation.</title>
        <authorList>
            <person name="Wang L."/>
            <person name="Zhu T."/>
            <person name="Rodriguez J.C."/>
            <person name="Deal K.R."/>
            <person name="Dubcovsky J."/>
            <person name="McGuire P.E."/>
            <person name="Lux T."/>
            <person name="Spannagl M."/>
            <person name="Mayer K.F.X."/>
            <person name="Baldrich P."/>
            <person name="Meyers B.C."/>
            <person name="Huo N."/>
            <person name="Gu Y.Q."/>
            <person name="Zhou H."/>
            <person name="Devos K.M."/>
            <person name="Bennetzen J.L."/>
            <person name="Unver T."/>
            <person name="Budak H."/>
            <person name="Gulick P.J."/>
            <person name="Galiba G."/>
            <person name="Kalapos B."/>
            <person name="Nelson D.R."/>
            <person name="Li P."/>
            <person name="You F.M."/>
            <person name="Luo M.C."/>
            <person name="Dvorak J."/>
        </authorList>
    </citation>
    <scope>NUCLEOTIDE SEQUENCE [LARGE SCALE GENOMIC DNA]</scope>
    <source>
        <strain evidence="2">cv. AL8/78</strain>
    </source>
</reference>
<feature type="compositionally biased region" description="Basic and acidic residues" evidence="1">
    <location>
        <begin position="1"/>
        <end position="14"/>
    </location>
</feature>
<dbReference type="Gramene" id="AET4Gv20797300.10">
    <property type="protein sequence ID" value="AET4Gv20797300.10"/>
    <property type="gene ID" value="AET4Gv20797300"/>
</dbReference>
<dbReference type="AlphaFoldDB" id="A0A453J4V8"/>
<reference evidence="2" key="3">
    <citation type="journal article" date="2017" name="Nature">
        <title>Genome sequence of the progenitor of the wheat D genome Aegilops tauschii.</title>
        <authorList>
            <person name="Luo M.C."/>
            <person name="Gu Y.Q."/>
            <person name="Puiu D."/>
            <person name="Wang H."/>
            <person name="Twardziok S.O."/>
            <person name="Deal K.R."/>
            <person name="Huo N."/>
            <person name="Zhu T."/>
            <person name="Wang L."/>
            <person name="Wang Y."/>
            <person name="McGuire P.E."/>
            <person name="Liu S."/>
            <person name="Long H."/>
            <person name="Ramasamy R.K."/>
            <person name="Rodriguez J.C."/>
            <person name="Van S.L."/>
            <person name="Yuan L."/>
            <person name="Wang Z."/>
            <person name="Xia Z."/>
            <person name="Xiao L."/>
            <person name="Anderson O.D."/>
            <person name="Ouyang S."/>
            <person name="Liang Y."/>
            <person name="Zimin A.V."/>
            <person name="Pertea G."/>
            <person name="Qi P."/>
            <person name="Bennetzen J.L."/>
            <person name="Dai X."/>
            <person name="Dawson M.W."/>
            <person name="Muller H.G."/>
            <person name="Kugler K."/>
            <person name="Rivarola-Duarte L."/>
            <person name="Spannagl M."/>
            <person name="Mayer K.F.X."/>
            <person name="Lu F.H."/>
            <person name="Bevan M.W."/>
            <person name="Leroy P."/>
            <person name="Li P."/>
            <person name="You F.M."/>
            <person name="Sun Q."/>
            <person name="Liu Z."/>
            <person name="Lyons E."/>
            <person name="Wicker T."/>
            <person name="Salzberg S.L."/>
            <person name="Devos K.M."/>
            <person name="Dvorak J."/>
        </authorList>
    </citation>
    <scope>NUCLEOTIDE SEQUENCE [LARGE SCALE GENOMIC DNA]</scope>
    <source>
        <strain evidence="2">cv. AL8/78</strain>
    </source>
</reference>
<sequence>MRGAKKDREKESKPKPRRKKLRSLPCGGRDKGNQLFTGPRKRNREEEDDDGWVDGWGRDLSEQEQSVVGFPNGEGQRGRRQGAGCLLSLLLLLFPCHLSSSVARRGEARIVTRRRREGGNGRRWSSGAGL</sequence>
<protein>
    <submittedName>
        <fullName evidence="2">Uncharacterized protein</fullName>
    </submittedName>
</protein>
<evidence type="ECO:0000256" key="1">
    <source>
        <dbReference type="SAM" id="MobiDB-lite"/>
    </source>
</evidence>
<organism evidence="2 3">
    <name type="scientific">Aegilops tauschii subsp. strangulata</name>
    <name type="common">Goatgrass</name>
    <dbReference type="NCBI Taxonomy" id="200361"/>
    <lineage>
        <taxon>Eukaryota</taxon>
        <taxon>Viridiplantae</taxon>
        <taxon>Streptophyta</taxon>
        <taxon>Embryophyta</taxon>
        <taxon>Tracheophyta</taxon>
        <taxon>Spermatophyta</taxon>
        <taxon>Magnoliopsida</taxon>
        <taxon>Liliopsida</taxon>
        <taxon>Poales</taxon>
        <taxon>Poaceae</taxon>
        <taxon>BOP clade</taxon>
        <taxon>Pooideae</taxon>
        <taxon>Triticodae</taxon>
        <taxon>Triticeae</taxon>
        <taxon>Triticinae</taxon>
        <taxon>Aegilops</taxon>
    </lineage>
</organism>
<dbReference type="Proteomes" id="UP000015105">
    <property type="component" value="Chromosome 4D"/>
</dbReference>